<evidence type="ECO:0000256" key="1">
    <source>
        <dbReference type="ARBA" id="ARBA00022801"/>
    </source>
</evidence>
<dbReference type="PROSITE" id="PS51770">
    <property type="entry name" value="HOTDOG_ACOT"/>
    <property type="match status" value="2"/>
</dbReference>
<name>A0ABR2W1W2_9FUNG</name>
<dbReference type="SUPFAM" id="SSF54637">
    <property type="entry name" value="Thioesterase/thiol ester dehydrase-isomerase"/>
    <property type="match status" value="2"/>
</dbReference>
<feature type="compositionally biased region" description="Basic and acidic residues" evidence="2">
    <location>
        <begin position="172"/>
        <end position="185"/>
    </location>
</feature>
<dbReference type="InterPro" id="IPR029069">
    <property type="entry name" value="HotDog_dom_sf"/>
</dbReference>
<dbReference type="InterPro" id="IPR006683">
    <property type="entry name" value="Thioestr_dom"/>
</dbReference>
<evidence type="ECO:0000256" key="2">
    <source>
        <dbReference type="SAM" id="MobiDB-lite"/>
    </source>
</evidence>
<dbReference type="EMBL" id="JASJQH010007166">
    <property type="protein sequence ID" value="KAK9716973.1"/>
    <property type="molecule type" value="Genomic_DNA"/>
</dbReference>
<comment type="caution">
    <text evidence="4">The sequence shown here is derived from an EMBL/GenBank/DDBJ whole genome shotgun (WGS) entry which is preliminary data.</text>
</comment>
<feature type="domain" description="HotDog ACOT-type" evidence="3">
    <location>
        <begin position="45"/>
        <end position="157"/>
    </location>
</feature>
<evidence type="ECO:0000313" key="5">
    <source>
        <dbReference type="Proteomes" id="UP001479436"/>
    </source>
</evidence>
<sequence>MYRYGLSKSCPDLTSKVRNPLFQRINWARNLSTTKASQVEKKPAYESRTTLTETILPSHTDDRGFAYGGQILSWIDIAAGIAAKRHASVFSVTRSMDSVHFLHPVSQGDILILNASVNKAWNTSMEVGVRVETEDLVTGKKTHCCYAYLTFVALNPETGKTTTVPKVIPETESEKQRYEHAEERRQRRLSRFQPKDNEEKREIMSSLAKEEWKNEDLLIQAPETKGCVCSKPNVFTASKTIQDSYSEVVELVLPQDANTLQITFGGKIMQWIEYCAIISASRHSRSYLITASVDTLQFYNPTYVGDIITIRSFVSGVFKSSLEVSVVVEAESPLDSKKRILTNDAYVTIVSVDKANYPYGGLPVLTPRNEMEERYIAKSAERRANRLHERSLISSKSH</sequence>
<dbReference type="Gene3D" id="3.10.129.10">
    <property type="entry name" value="Hotdog Thioesterase"/>
    <property type="match status" value="2"/>
</dbReference>
<organism evidence="4 5">
    <name type="scientific">Basidiobolus ranarum</name>
    <dbReference type="NCBI Taxonomy" id="34480"/>
    <lineage>
        <taxon>Eukaryota</taxon>
        <taxon>Fungi</taxon>
        <taxon>Fungi incertae sedis</taxon>
        <taxon>Zoopagomycota</taxon>
        <taxon>Entomophthoromycotina</taxon>
        <taxon>Basidiobolomycetes</taxon>
        <taxon>Basidiobolales</taxon>
        <taxon>Basidiobolaceae</taxon>
        <taxon>Basidiobolus</taxon>
    </lineage>
</organism>
<dbReference type="Proteomes" id="UP001479436">
    <property type="component" value="Unassembled WGS sequence"/>
</dbReference>
<gene>
    <name evidence="4" type="ORF">K7432_006519</name>
</gene>
<dbReference type="PANTHER" id="PTHR11049">
    <property type="entry name" value="ACYL COENZYME A THIOESTER HYDROLASE"/>
    <property type="match status" value="1"/>
</dbReference>
<evidence type="ECO:0000313" key="4">
    <source>
        <dbReference type="EMBL" id="KAK9716973.1"/>
    </source>
</evidence>
<dbReference type="CDD" id="cd03442">
    <property type="entry name" value="BFIT_BACH"/>
    <property type="match status" value="2"/>
</dbReference>
<proteinExistence type="predicted"/>
<dbReference type="Pfam" id="PF03061">
    <property type="entry name" value="4HBT"/>
    <property type="match status" value="2"/>
</dbReference>
<feature type="domain" description="HotDog ACOT-type" evidence="3">
    <location>
        <begin position="242"/>
        <end position="355"/>
    </location>
</feature>
<accession>A0ABR2W1W2</accession>
<protein>
    <recommendedName>
        <fullName evidence="3">HotDog ACOT-type domain-containing protein</fullName>
    </recommendedName>
</protein>
<evidence type="ECO:0000259" key="3">
    <source>
        <dbReference type="PROSITE" id="PS51770"/>
    </source>
</evidence>
<keyword evidence="5" id="KW-1185">Reference proteome</keyword>
<dbReference type="InterPro" id="IPR040170">
    <property type="entry name" value="Cytosol_ACT"/>
</dbReference>
<dbReference type="InterPro" id="IPR033120">
    <property type="entry name" value="HOTDOG_ACOT"/>
</dbReference>
<feature type="region of interest" description="Disordered" evidence="2">
    <location>
        <begin position="170"/>
        <end position="196"/>
    </location>
</feature>
<keyword evidence="1" id="KW-0378">Hydrolase</keyword>
<reference evidence="4 5" key="1">
    <citation type="submission" date="2023-04" db="EMBL/GenBank/DDBJ databases">
        <title>Genome of Basidiobolus ranarum AG-B5.</title>
        <authorList>
            <person name="Stajich J.E."/>
            <person name="Carter-House D."/>
            <person name="Gryganskyi A."/>
        </authorList>
    </citation>
    <scope>NUCLEOTIDE SEQUENCE [LARGE SCALE GENOMIC DNA]</scope>
    <source>
        <strain evidence="4 5">AG-B5</strain>
    </source>
</reference>